<dbReference type="InterPro" id="IPR032789">
    <property type="entry name" value="T2SS-T3SS_pil_N"/>
</dbReference>
<organism evidence="2 3">
    <name type="scientific">Hyphomicrobium denitrificans 1NES1</name>
    <dbReference type="NCBI Taxonomy" id="670307"/>
    <lineage>
        <taxon>Bacteria</taxon>
        <taxon>Pseudomonadati</taxon>
        <taxon>Pseudomonadota</taxon>
        <taxon>Alphaproteobacteria</taxon>
        <taxon>Hyphomicrobiales</taxon>
        <taxon>Hyphomicrobiaceae</taxon>
        <taxon>Hyphomicrobium</taxon>
    </lineage>
</organism>
<sequence>MRVSFGRIAPMHRGTETLASSRAFWVVRTGLAVMLTALSAAGASAADLIVRYDQSQLLHLPRPATEIIVGNPSIADVTLQDGNLLVVTGKTFGITNVIALDAAHNVIQDQRVLVERDDRKIVNLHKGSTRFTYACTPNCEPTLTIGDDKEFFNAVQAANSQKTKFSEGASDSANSANNQQ</sequence>
<dbReference type="KEGG" id="hdt:HYPDE_24093"/>
<reference evidence="2 3" key="1">
    <citation type="journal article" date="2013" name="Genome Announc.">
        <title>Genome sequences for three denitrifying bacterial strains isolated from a uranium- and nitrate-contaminated subsurface environment.</title>
        <authorList>
            <person name="Venkatramanan R."/>
            <person name="Prakash O."/>
            <person name="Woyke T."/>
            <person name="Chain P."/>
            <person name="Goodwin L.A."/>
            <person name="Watson D."/>
            <person name="Brooks S."/>
            <person name="Kostka J.E."/>
            <person name="Green S.J."/>
        </authorList>
    </citation>
    <scope>NUCLEOTIDE SEQUENCE [LARGE SCALE GENOMIC DNA]</scope>
    <source>
        <strain evidence="2 3">1NES1</strain>
    </source>
</reference>
<evidence type="ECO:0000313" key="3">
    <source>
        <dbReference type="Proteomes" id="UP000005952"/>
    </source>
</evidence>
<feature type="domain" description="Pilus formation protein N-terminal" evidence="1">
    <location>
        <begin position="47"/>
        <end position="114"/>
    </location>
</feature>
<protein>
    <recommendedName>
        <fullName evidence="1">Pilus formation protein N-terminal domain-containing protein</fullName>
    </recommendedName>
</protein>
<gene>
    <name evidence="2" type="ORF">HYPDE_24093</name>
</gene>
<dbReference type="Pfam" id="PF13629">
    <property type="entry name" value="T2SS-T3SS_pil_N"/>
    <property type="match status" value="1"/>
</dbReference>
<accession>N0AZG5</accession>
<dbReference type="AlphaFoldDB" id="N0AZG5"/>
<evidence type="ECO:0000259" key="1">
    <source>
        <dbReference type="Pfam" id="PF13629"/>
    </source>
</evidence>
<dbReference type="eggNOG" id="COG4964">
    <property type="taxonomic scope" value="Bacteria"/>
</dbReference>
<proteinExistence type="predicted"/>
<dbReference type="EMBL" id="CP005587">
    <property type="protein sequence ID" value="AGK56504.1"/>
    <property type="molecule type" value="Genomic_DNA"/>
</dbReference>
<dbReference type="Proteomes" id="UP000005952">
    <property type="component" value="Chromosome"/>
</dbReference>
<dbReference type="HOGENOM" id="CLU_132581_0_0_5"/>
<evidence type="ECO:0000313" key="2">
    <source>
        <dbReference type="EMBL" id="AGK56504.1"/>
    </source>
</evidence>
<dbReference type="STRING" id="670307.HYPDE_24093"/>
<name>N0AZG5_9HYPH</name>
<keyword evidence="3" id="KW-1185">Reference proteome</keyword>